<dbReference type="PANTHER" id="PTHR24369:SF210">
    <property type="entry name" value="CHAOPTIN-RELATED"/>
    <property type="match status" value="1"/>
</dbReference>
<name>A0AA36DDP3_9BILA</name>
<comment type="caution">
    <text evidence="6">The sequence shown here is derived from an EMBL/GenBank/DDBJ whole genome shotgun (WGS) entry which is preliminary data.</text>
</comment>
<dbReference type="SMART" id="SM00369">
    <property type="entry name" value="LRR_TYP"/>
    <property type="match status" value="8"/>
</dbReference>
<keyword evidence="5" id="KW-0472">Membrane</keyword>
<feature type="non-terminal residue" evidence="6">
    <location>
        <position position="1"/>
    </location>
</feature>
<gene>
    <name evidence="6" type="ORF">MSPICULIGERA_LOCUS23359</name>
</gene>
<reference evidence="6" key="1">
    <citation type="submission" date="2023-06" db="EMBL/GenBank/DDBJ databases">
        <authorList>
            <person name="Delattre M."/>
        </authorList>
    </citation>
    <scope>NUCLEOTIDE SEQUENCE</scope>
    <source>
        <strain evidence="6">AF72</strain>
    </source>
</reference>
<keyword evidence="7" id="KW-1185">Reference proteome</keyword>
<keyword evidence="5" id="KW-0812">Transmembrane</keyword>
<dbReference type="PROSITE" id="PS51450">
    <property type="entry name" value="LRR"/>
    <property type="match status" value="4"/>
</dbReference>
<dbReference type="InterPro" id="IPR032675">
    <property type="entry name" value="LRR_dom_sf"/>
</dbReference>
<dbReference type="InterPro" id="IPR001611">
    <property type="entry name" value="Leu-rich_rpt"/>
</dbReference>
<dbReference type="GO" id="GO:0005886">
    <property type="term" value="C:plasma membrane"/>
    <property type="evidence" value="ECO:0007669"/>
    <property type="project" value="TreeGrafter"/>
</dbReference>
<evidence type="ECO:0000256" key="2">
    <source>
        <dbReference type="ARBA" id="ARBA00022729"/>
    </source>
</evidence>
<feature type="region of interest" description="Disordered" evidence="4">
    <location>
        <begin position="540"/>
        <end position="561"/>
    </location>
</feature>
<proteinExistence type="predicted"/>
<dbReference type="Pfam" id="PF13855">
    <property type="entry name" value="LRR_8"/>
    <property type="match status" value="3"/>
</dbReference>
<organism evidence="6 7">
    <name type="scientific">Mesorhabditis spiculigera</name>
    <dbReference type="NCBI Taxonomy" id="96644"/>
    <lineage>
        <taxon>Eukaryota</taxon>
        <taxon>Metazoa</taxon>
        <taxon>Ecdysozoa</taxon>
        <taxon>Nematoda</taxon>
        <taxon>Chromadorea</taxon>
        <taxon>Rhabditida</taxon>
        <taxon>Rhabditina</taxon>
        <taxon>Rhabditomorpha</taxon>
        <taxon>Rhabditoidea</taxon>
        <taxon>Rhabditidae</taxon>
        <taxon>Mesorhabditinae</taxon>
        <taxon>Mesorhabditis</taxon>
    </lineage>
</organism>
<evidence type="ECO:0000313" key="7">
    <source>
        <dbReference type="Proteomes" id="UP001177023"/>
    </source>
</evidence>
<dbReference type="SUPFAM" id="SSF52058">
    <property type="entry name" value="L domain-like"/>
    <property type="match status" value="1"/>
</dbReference>
<dbReference type="EMBL" id="CATQJA010002703">
    <property type="protein sequence ID" value="CAJ0585332.1"/>
    <property type="molecule type" value="Genomic_DNA"/>
</dbReference>
<keyword evidence="5" id="KW-1133">Transmembrane helix</keyword>
<evidence type="ECO:0000256" key="3">
    <source>
        <dbReference type="ARBA" id="ARBA00022737"/>
    </source>
</evidence>
<evidence type="ECO:0000313" key="6">
    <source>
        <dbReference type="EMBL" id="CAJ0585332.1"/>
    </source>
</evidence>
<accession>A0AA36DDP3</accession>
<dbReference type="InterPro" id="IPR050541">
    <property type="entry name" value="LRR_TM_domain-containing"/>
</dbReference>
<dbReference type="Gene3D" id="3.80.10.10">
    <property type="entry name" value="Ribonuclease Inhibitor"/>
    <property type="match status" value="2"/>
</dbReference>
<feature type="region of interest" description="Disordered" evidence="4">
    <location>
        <begin position="643"/>
        <end position="685"/>
    </location>
</feature>
<keyword evidence="2" id="KW-0732">Signal</keyword>
<feature type="transmembrane region" description="Helical" evidence="5">
    <location>
        <begin position="613"/>
        <end position="637"/>
    </location>
</feature>
<sequence length="685" mass="76625">MTCVGNAESSSLNFWCLIRQHEQQGVPMPKDKRVRDGVSAGRDENAEVFAKTVEISRDALVDPLLCFCQVTEREGVAVQCLYDSTPEHLGKAAMLVEKANQTITQISIRHMSIPNGQLGEGYFAKIAPELQSLEIRECPEKLTIDPKALSGLEQKILNFTVSGCRLEFIPEAVRPLENVEILDLSDNKIYNISKEDLAKKAHLRYLDLSANFINYAEEDAFAGLESLEELLLCEHNFMNETVWEEVEKLKKLKSLDLSRADGIFTVPTDHLAKLPNLETLKLSGCSIETIEAGSFNVAPKLEQLDLRVNLIENVSAFAFDGLTNLKRLSLAGNYIKTIEAVTFDGLDSLEELDLGWNELKQFPNDTFNPVAKSLVKLNLRHNRLNDVSNITGLRNLREINLSESEYLLELPEAVFRDLPSLEILDISRGNLTRLNPKAFSDGGKKLKTLKLEKSQLSTIDAGILESLPSLEFLDISGNPYRCDLELGKFVSATKDRYKNSAKMGMDFLLNEQNNTKCDRPYSLRRSLLFELEPDSFKPYGAAMDTTTGQPTTTTEMDVTEPETSSKFVLPDILVGGESNETLFKEDAPRPAYDVTKTDDVHLDTLRRKDDAEWLGITLALVGISLVTIITLIAVLIYMKKKRAARDPNSGPKKKPVDDGMVEIELNSQRGSQRRTGPRRPDARHS</sequence>
<protein>
    <recommendedName>
        <fullName evidence="8">Leucine-rich transmembrane protein</fullName>
    </recommendedName>
</protein>
<keyword evidence="3" id="KW-0677">Repeat</keyword>
<keyword evidence="1" id="KW-0433">Leucine-rich repeat</keyword>
<dbReference type="AlphaFoldDB" id="A0AA36DDP3"/>
<dbReference type="Proteomes" id="UP001177023">
    <property type="component" value="Unassembled WGS sequence"/>
</dbReference>
<feature type="compositionally biased region" description="Low complexity" evidence="4">
    <location>
        <begin position="545"/>
        <end position="554"/>
    </location>
</feature>
<evidence type="ECO:0008006" key="8">
    <source>
        <dbReference type="Google" id="ProtNLM"/>
    </source>
</evidence>
<evidence type="ECO:0000256" key="4">
    <source>
        <dbReference type="SAM" id="MobiDB-lite"/>
    </source>
</evidence>
<dbReference type="InterPro" id="IPR003591">
    <property type="entry name" value="Leu-rich_rpt_typical-subtyp"/>
</dbReference>
<dbReference type="SMART" id="SM00365">
    <property type="entry name" value="LRR_SD22"/>
    <property type="match status" value="6"/>
</dbReference>
<evidence type="ECO:0000256" key="1">
    <source>
        <dbReference type="ARBA" id="ARBA00022614"/>
    </source>
</evidence>
<dbReference type="PANTHER" id="PTHR24369">
    <property type="entry name" value="ANTIGEN BSP, PUTATIVE-RELATED"/>
    <property type="match status" value="1"/>
</dbReference>
<evidence type="ECO:0000256" key="5">
    <source>
        <dbReference type="SAM" id="Phobius"/>
    </source>
</evidence>